<feature type="compositionally biased region" description="Acidic residues" evidence="6">
    <location>
        <begin position="522"/>
        <end position="534"/>
    </location>
</feature>
<evidence type="ECO:0000313" key="8">
    <source>
        <dbReference type="EMBL" id="CAF1491119.1"/>
    </source>
</evidence>
<feature type="region of interest" description="Disordered" evidence="6">
    <location>
        <begin position="162"/>
        <end position="185"/>
    </location>
</feature>
<protein>
    <recommendedName>
        <fullName evidence="7">Hermes trasposase DNA-binding domain-containing protein</fullName>
    </recommendedName>
</protein>
<organism evidence="8 9">
    <name type="scientific">Rotaria sordida</name>
    <dbReference type="NCBI Taxonomy" id="392033"/>
    <lineage>
        <taxon>Eukaryota</taxon>
        <taxon>Metazoa</taxon>
        <taxon>Spiralia</taxon>
        <taxon>Gnathifera</taxon>
        <taxon>Rotifera</taxon>
        <taxon>Eurotatoria</taxon>
        <taxon>Bdelloidea</taxon>
        <taxon>Philodinida</taxon>
        <taxon>Philodinidae</taxon>
        <taxon>Rotaria</taxon>
    </lineage>
</organism>
<keyword evidence="5" id="KW-0539">Nucleus</keyword>
<dbReference type="SUPFAM" id="SSF53098">
    <property type="entry name" value="Ribonuclease H-like"/>
    <property type="match status" value="1"/>
</dbReference>
<dbReference type="Gene3D" id="1.10.10.1070">
    <property type="entry name" value="Zinc finger, BED domain-containing"/>
    <property type="match status" value="1"/>
</dbReference>
<dbReference type="InterPro" id="IPR012337">
    <property type="entry name" value="RNaseH-like_sf"/>
</dbReference>
<dbReference type="GO" id="GO:0005634">
    <property type="term" value="C:nucleus"/>
    <property type="evidence" value="ECO:0007669"/>
    <property type="project" value="UniProtKB-SubCell"/>
</dbReference>
<dbReference type="PANTHER" id="PTHR46481:SF10">
    <property type="entry name" value="ZINC FINGER BED DOMAIN-CONTAINING PROTEIN 39"/>
    <property type="match status" value="1"/>
</dbReference>
<dbReference type="PANTHER" id="PTHR46481">
    <property type="entry name" value="ZINC FINGER BED DOMAIN-CONTAINING PROTEIN 4"/>
    <property type="match status" value="1"/>
</dbReference>
<feature type="region of interest" description="Disordered" evidence="6">
    <location>
        <begin position="514"/>
        <end position="538"/>
    </location>
</feature>
<keyword evidence="2" id="KW-0479">Metal-binding</keyword>
<dbReference type="InterPro" id="IPR052035">
    <property type="entry name" value="ZnF_BED_domain_contain"/>
</dbReference>
<feature type="domain" description="Hermes trasposase DNA-binding" evidence="7">
    <location>
        <begin position="324"/>
        <end position="376"/>
    </location>
</feature>
<dbReference type="CDD" id="cd05819">
    <property type="entry name" value="NHL"/>
    <property type="match status" value="1"/>
</dbReference>
<evidence type="ECO:0000256" key="5">
    <source>
        <dbReference type="ARBA" id="ARBA00023242"/>
    </source>
</evidence>
<accession>A0A815SEF7</accession>
<gene>
    <name evidence="8" type="ORF">ZHD862_LOCUS37012</name>
</gene>
<feature type="compositionally biased region" description="Polar residues" evidence="6">
    <location>
        <begin position="169"/>
        <end position="185"/>
    </location>
</feature>
<sequence>IPNIPANARWKQNGVTVAGGHGWGTATNQLYNPLGLFVDDDQTMFIANSGNHRIIQWKMDDKNGQVVAGGNGKGNRLDQLNLPSDVLIDKETDSLIICDRGNQRVVRWSRRSGTTQGEILINNIQCWGLTMDDQRYLYISDTDNNEVRRYQIGDKNGTIVAGGNGKDLNMNSKENSSSLLEPNFDSTSSLDVTEASNSNISSNSSSINTNSFDCRKIKYLLLNQQQKFKIIENESRSHAEWWRSFGFPAQLNENKKFERIIGYISCFKCMHTQAYNSLSGTKRFTQHANKCFPSSTSSSISISSLSSTQTTLNQMGFKKSMQFSENDVKTVKKLCAEWICSDIRPFSIVDDPGFRNVAQECIRLGATFGNVDVNNVFRGEKTISRHIICVADELRDQVKDMLSMPLKEGSLTICPDYWTDAYKRISYLAVTVTFVTDGYSYQSIDLFCRQFHFKKKTAELTLNTLCKHLESFGIVSLANININTKKKKKTNSGNVLTDTTAVSLVMSIKAPVDITSPHESSSDETESSTDDDNNVETALPVTQRKIKKKLKKPISCKNELQISTKKITVDQIPPSAKRVLGTLNQCKRIVKYIKKAGINNDIKEGGGVTLHQSTIVRWLSMSNLLESILKSFTTTKRLLFARQKQALTTDLDEITIKQLVLVLKPFKHTMTLIQTGNIPSLHLVLLSTITLKETLSSYKSLINYKKCYCNTNENKKDKM</sequence>
<evidence type="ECO:0000259" key="7">
    <source>
        <dbReference type="Pfam" id="PF10683"/>
    </source>
</evidence>
<dbReference type="SUPFAM" id="SSF140996">
    <property type="entry name" value="Hermes dimerisation domain"/>
    <property type="match status" value="1"/>
</dbReference>
<dbReference type="SUPFAM" id="SSF101898">
    <property type="entry name" value="NHL repeat"/>
    <property type="match status" value="1"/>
</dbReference>
<dbReference type="AlphaFoldDB" id="A0A815SEF7"/>
<dbReference type="InterPro" id="IPR011042">
    <property type="entry name" value="6-blade_b-propeller_TolB-like"/>
</dbReference>
<dbReference type="GO" id="GO:0008270">
    <property type="term" value="F:zinc ion binding"/>
    <property type="evidence" value="ECO:0007669"/>
    <property type="project" value="UniProtKB-KW"/>
</dbReference>
<proteinExistence type="predicted"/>
<dbReference type="EMBL" id="CAJNOT010006521">
    <property type="protein sequence ID" value="CAF1491119.1"/>
    <property type="molecule type" value="Genomic_DNA"/>
</dbReference>
<evidence type="ECO:0000256" key="3">
    <source>
        <dbReference type="ARBA" id="ARBA00022771"/>
    </source>
</evidence>
<evidence type="ECO:0000256" key="6">
    <source>
        <dbReference type="SAM" id="MobiDB-lite"/>
    </source>
</evidence>
<evidence type="ECO:0000313" key="9">
    <source>
        <dbReference type="Proteomes" id="UP000663864"/>
    </source>
</evidence>
<evidence type="ECO:0000256" key="4">
    <source>
        <dbReference type="ARBA" id="ARBA00022833"/>
    </source>
</evidence>
<comment type="caution">
    <text evidence="8">The sequence shown here is derived from an EMBL/GenBank/DDBJ whole genome shotgun (WGS) entry which is preliminary data.</text>
</comment>
<evidence type="ECO:0000256" key="1">
    <source>
        <dbReference type="ARBA" id="ARBA00004123"/>
    </source>
</evidence>
<dbReference type="Gene3D" id="2.120.10.30">
    <property type="entry name" value="TolB, C-terminal domain"/>
    <property type="match status" value="1"/>
</dbReference>
<name>A0A815SEF7_9BILA</name>
<evidence type="ECO:0000256" key="2">
    <source>
        <dbReference type="ARBA" id="ARBA00022723"/>
    </source>
</evidence>
<dbReference type="Proteomes" id="UP000663864">
    <property type="component" value="Unassembled WGS sequence"/>
</dbReference>
<keyword evidence="3" id="KW-0863">Zinc-finger</keyword>
<keyword evidence="4" id="KW-0862">Zinc</keyword>
<dbReference type="InterPro" id="IPR018473">
    <property type="entry name" value="Hermes_transposase_DNA-db"/>
</dbReference>
<dbReference type="Pfam" id="PF10683">
    <property type="entry name" value="DBD_Tnp_Hermes"/>
    <property type="match status" value="1"/>
</dbReference>
<feature type="non-terminal residue" evidence="8">
    <location>
        <position position="1"/>
    </location>
</feature>
<reference evidence="8" key="1">
    <citation type="submission" date="2021-02" db="EMBL/GenBank/DDBJ databases">
        <authorList>
            <person name="Nowell W R."/>
        </authorList>
    </citation>
    <scope>NUCLEOTIDE SEQUENCE</scope>
</reference>
<comment type="subcellular location">
    <subcellularLocation>
        <location evidence="1">Nucleus</location>
    </subcellularLocation>
</comment>